<organism evidence="4 5">
    <name type="scientific">Sphingomonas montanisoli</name>
    <dbReference type="NCBI Taxonomy" id="2606412"/>
    <lineage>
        <taxon>Bacteria</taxon>
        <taxon>Pseudomonadati</taxon>
        <taxon>Pseudomonadota</taxon>
        <taxon>Alphaproteobacteria</taxon>
        <taxon>Sphingomonadales</taxon>
        <taxon>Sphingomonadaceae</taxon>
        <taxon>Sphingomonas</taxon>
    </lineage>
</organism>
<proteinExistence type="predicted"/>
<keyword evidence="1" id="KW-0175">Coiled coil</keyword>
<evidence type="ECO:0000256" key="3">
    <source>
        <dbReference type="SAM" id="Phobius"/>
    </source>
</evidence>
<feature type="coiled-coil region" evidence="1">
    <location>
        <begin position="472"/>
        <end position="506"/>
    </location>
</feature>
<dbReference type="RefSeq" id="WP_149522955.1">
    <property type="nucleotide sequence ID" value="NZ_VTOU01000003.1"/>
</dbReference>
<protein>
    <recommendedName>
        <fullName evidence="6">ATPase</fullName>
    </recommendedName>
</protein>
<evidence type="ECO:0000313" key="4">
    <source>
        <dbReference type="EMBL" id="TZG26148.1"/>
    </source>
</evidence>
<keyword evidence="5" id="KW-1185">Reference proteome</keyword>
<evidence type="ECO:0000313" key="5">
    <source>
        <dbReference type="Proteomes" id="UP000322077"/>
    </source>
</evidence>
<sequence length="809" mass="85442">MAKAPHPLDSWREANAAEAEAVRAAAGPDASPPAPADELLLDDRIVDPPVIRAEAPIEATPRRASDFVSGALCGIVASGWVAMVALSGMPAQNLSAIVTAIATASGPLALIGIGWILIQRSGRREAKRFPETAMSMRAESARLEAAIARVTQALDVRRQALSIHTDALLSEGGKAAERLAQISMDMRDESDVLARQTDTLAQAAAGARSDIGALMADLPKARDLSQETAGFMKAIAGSAVSQSESLAEQLTQIIARSHEADELIGAAAGRIASHVGRIESRSERAARAIDEAGTALVASSDKALIAAAEAIEQARQGVDAQRAAMIAMIDHARAAIDDTGDSAARSIADRMNALSTQADAFGERLSEQDKASRRLVEHMNRALGEIEARFENLGATGTEQTADLAEMVVALSEHVDGVGRALDGSMAGVRSLSDRTSALRIALDAVNQVIERDMPAAMKQVEAEAARGDSAMRAVSAQAEQLAATVERATDRLDSADLLIDRQRNAVAGLGDQAARRMAAIAAEGDALLDRQRELSDSFAEEAAARLEALRDHSTELGRLIAESEKNMRSLAELSGSRLVEAILKVRETAGEAARGARAALESIIPDASEKLARSGAEAIERAFGDQITQRIHLISDTAEAAVAAANHASEKLLRQLLSIAEASASLEERALTFEKRRPAPEPEPSDNFAAEVAVLVDGLKAAAIDVTRVLSASVADTAWTAYLAGDHGVFAREAVRLLDEGEAQHLAAYCQRNPAFRAQVDRYVAAFEAMLGRILDSRDGAPLGVTMLSSDMGKLYVALAQAIDRLRF</sequence>
<feature type="transmembrane region" description="Helical" evidence="3">
    <location>
        <begin position="67"/>
        <end position="88"/>
    </location>
</feature>
<keyword evidence="3" id="KW-0472">Membrane</keyword>
<dbReference type="EMBL" id="VTOU01000003">
    <property type="protein sequence ID" value="TZG26148.1"/>
    <property type="molecule type" value="Genomic_DNA"/>
</dbReference>
<gene>
    <name evidence="4" type="ORF">FYJ91_14440</name>
</gene>
<evidence type="ECO:0008006" key="6">
    <source>
        <dbReference type="Google" id="ProtNLM"/>
    </source>
</evidence>
<name>A0A5D9C2R6_9SPHN</name>
<keyword evidence="3" id="KW-0812">Transmembrane</keyword>
<reference evidence="4 5" key="1">
    <citation type="submission" date="2019-08" db="EMBL/GenBank/DDBJ databases">
        <authorList>
            <person name="Wang G."/>
            <person name="Xu Z."/>
        </authorList>
    </citation>
    <scope>NUCLEOTIDE SEQUENCE [LARGE SCALE GENOMIC DNA]</scope>
    <source>
        <strain evidence="4 5">ZX</strain>
    </source>
</reference>
<accession>A0A5D9C2R6</accession>
<feature type="region of interest" description="Disordered" evidence="2">
    <location>
        <begin position="1"/>
        <end position="37"/>
    </location>
</feature>
<keyword evidence="3" id="KW-1133">Transmembrane helix</keyword>
<evidence type="ECO:0000256" key="2">
    <source>
        <dbReference type="SAM" id="MobiDB-lite"/>
    </source>
</evidence>
<dbReference type="Proteomes" id="UP000322077">
    <property type="component" value="Unassembled WGS sequence"/>
</dbReference>
<feature type="compositionally biased region" description="Low complexity" evidence="2">
    <location>
        <begin position="13"/>
        <end position="29"/>
    </location>
</feature>
<dbReference type="AlphaFoldDB" id="A0A5D9C2R6"/>
<comment type="caution">
    <text evidence="4">The sequence shown here is derived from an EMBL/GenBank/DDBJ whole genome shotgun (WGS) entry which is preliminary data.</text>
</comment>
<evidence type="ECO:0000256" key="1">
    <source>
        <dbReference type="SAM" id="Coils"/>
    </source>
</evidence>
<feature type="transmembrane region" description="Helical" evidence="3">
    <location>
        <begin position="94"/>
        <end position="118"/>
    </location>
</feature>